<sequence>MRGLPLGAPADEDLDLRYRTFAPWLARTLASRFGLARRDVEDIVQESFIRLSRYSVADRGRHPKALLMRIAANLSADGFRRNVARRQDRHVPLDVIEHDSASAFGAAADQEAIYEMKRAILDLPANLRETFLLARFTPMTHAEIAAHLGISTKTVEWRIKKCVSICLERFEL</sequence>
<dbReference type="PANTHER" id="PTHR43133:SF63">
    <property type="entry name" value="RNA POLYMERASE SIGMA FACTOR FECI-RELATED"/>
    <property type="match status" value="1"/>
</dbReference>
<keyword evidence="3" id="KW-0731">Sigma factor</keyword>
<dbReference type="InterPro" id="IPR014284">
    <property type="entry name" value="RNA_pol_sigma-70_dom"/>
</dbReference>
<dbReference type="Gene3D" id="1.10.10.10">
    <property type="entry name" value="Winged helix-like DNA-binding domain superfamily/Winged helix DNA-binding domain"/>
    <property type="match status" value="1"/>
</dbReference>
<evidence type="ECO:0000259" key="5">
    <source>
        <dbReference type="Pfam" id="PF04542"/>
    </source>
</evidence>
<proteinExistence type="inferred from homology"/>
<dbReference type="InterPro" id="IPR036388">
    <property type="entry name" value="WH-like_DNA-bd_sf"/>
</dbReference>
<feature type="domain" description="RNA polymerase sigma factor 70 region 4 type 2" evidence="6">
    <location>
        <begin position="116"/>
        <end position="159"/>
    </location>
</feature>
<dbReference type="Proteomes" id="UP000517753">
    <property type="component" value="Unassembled WGS sequence"/>
</dbReference>
<evidence type="ECO:0000256" key="2">
    <source>
        <dbReference type="ARBA" id="ARBA00023015"/>
    </source>
</evidence>
<dbReference type="InterPro" id="IPR039425">
    <property type="entry name" value="RNA_pol_sigma-70-like"/>
</dbReference>
<dbReference type="SUPFAM" id="SSF88946">
    <property type="entry name" value="Sigma2 domain of RNA polymerase sigma factors"/>
    <property type="match status" value="1"/>
</dbReference>
<dbReference type="GO" id="GO:0003677">
    <property type="term" value="F:DNA binding"/>
    <property type="evidence" value="ECO:0007669"/>
    <property type="project" value="InterPro"/>
</dbReference>
<reference evidence="7 8" key="1">
    <citation type="submission" date="2020-07" db="EMBL/GenBank/DDBJ databases">
        <authorList>
            <person name="Partida-Martinez L."/>
            <person name="Huntemann M."/>
            <person name="Clum A."/>
            <person name="Wang J."/>
            <person name="Palaniappan K."/>
            <person name="Ritter S."/>
            <person name="Chen I.-M."/>
            <person name="Stamatis D."/>
            <person name="Reddy T."/>
            <person name="O'Malley R."/>
            <person name="Daum C."/>
            <person name="Shapiro N."/>
            <person name="Ivanova N."/>
            <person name="Kyrpides N."/>
            <person name="Woyke T."/>
        </authorList>
    </citation>
    <scope>NUCLEOTIDE SEQUENCE [LARGE SCALE GENOMIC DNA]</scope>
    <source>
        <strain evidence="7 8">AS2.3</strain>
    </source>
</reference>
<dbReference type="InterPro" id="IPR007627">
    <property type="entry name" value="RNA_pol_sigma70_r2"/>
</dbReference>
<evidence type="ECO:0000313" key="7">
    <source>
        <dbReference type="EMBL" id="NYD89189.1"/>
    </source>
</evidence>
<gene>
    <name evidence="7" type="ORF">HD841_000958</name>
</gene>
<accession>A0A7Y9FL08</accession>
<evidence type="ECO:0000256" key="1">
    <source>
        <dbReference type="ARBA" id="ARBA00010641"/>
    </source>
</evidence>
<dbReference type="InterPro" id="IPR013325">
    <property type="entry name" value="RNA_pol_sigma_r2"/>
</dbReference>
<dbReference type="AlphaFoldDB" id="A0A7Y9FL08"/>
<keyword evidence="8" id="KW-1185">Reference proteome</keyword>
<feature type="domain" description="RNA polymerase sigma-70 region 2" evidence="5">
    <location>
        <begin position="18"/>
        <end position="82"/>
    </location>
</feature>
<evidence type="ECO:0000313" key="8">
    <source>
        <dbReference type="Proteomes" id="UP000517753"/>
    </source>
</evidence>
<dbReference type="NCBIfam" id="TIGR02937">
    <property type="entry name" value="sigma70-ECF"/>
    <property type="match status" value="1"/>
</dbReference>
<reference evidence="7 8" key="2">
    <citation type="submission" date="2020-08" db="EMBL/GenBank/DDBJ databases">
        <title>The Agave Microbiome: Exploring the role of microbial communities in plant adaptations to desert environments.</title>
        <authorList>
            <person name="Partida-Martinez L.P."/>
        </authorList>
    </citation>
    <scope>NUCLEOTIDE SEQUENCE [LARGE SCALE GENOMIC DNA]</scope>
    <source>
        <strain evidence="7 8">AS2.3</strain>
    </source>
</reference>
<dbReference type="InterPro" id="IPR013324">
    <property type="entry name" value="RNA_pol_sigma_r3/r4-like"/>
</dbReference>
<dbReference type="SUPFAM" id="SSF88659">
    <property type="entry name" value="Sigma3 and sigma4 domains of RNA polymerase sigma factors"/>
    <property type="match status" value="1"/>
</dbReference>
<dbReference type="Pfam" id="PF04542">
    <property type="entry name" value="Sigma70_r2"/>
    <property type="match status" value="1"/>
</dbReference>
<dbReference type="EMBL" id="JACCBY010000001">
    <property type="protein sequence ID" value="NYD89189.1"/>
    <property type="molecule type" value="Genomic_DNA"/>
</dbReference>
<evidence type="ECO:0000256" key="3">
    <source>
        <dbReference type="ARBA" id="ARBA00023082"/>
    </source>
</evidence>
<keyword evidence="2" id="KW-0805">Transcription regulation</keyword>
<organism evidence="7 8">
    <name type="scientific">Sphingomonas melonis</name>
    <dbReference type="NCBI Taxonomy" id="152682"/>
    <lineage>
        <taxon>Bacteria</taxon>
        <taxon>Pseudomonadati</taxon>
        <taxon>Pseudomonadota</taxon>
        <taxon>Alphaproteobacteria</taxon>
        <taxon>Sphingomonadales</taxon>
        <taxon>Sphingomonadaceae</taxon>
        <taxon>Sphingomonas</taxon>
    </lineage>
</organism>
<dbReference type="RefSeq" id="WP_179507684.1">
    <property type="nucleotide sequence ID" value="NZ_JACCBY010000001.1"/>
</dbReference>
<evidence type="ECO:0000259" key="6">
    <source>
        <dbReference type="Pfam" id="PF08281"/>
    </source>
</evidence>
<dbReference type="GO" id="GO:0016987">
    <property type="term" value="F:sigma factor activity"/>
    <property type="evidence" value="ECO:0007669"/>
    <property type="project" value="UniProtKB-KW"/>
</dbReference>
<dbReference type="InterPro" id="IPR013249">
    <property type="entry name" value="RNA_pol_sigma70_r4_t2"/>
</dbReference>
<comment type="caution">
    <text evidence="7">The sequence shown here is derived from an EMBL/GenBank/DDBJ whole genome shotgun (WGS) entry which is preliminary data.</text>
</comment>
<dbReference type="GO" id="GO:0006352">
    <property type="term" value="P:DNA-templated transcription initiation"/>
    <property type="evidence" value="ECO:0007669"/>
    <property type="project" value="InterPro"/>
</dbReference>
<comment type="similarity">
    <text evidence="1">Belongs to the sigma-70 factor family. ECF subfamily.</text>
</comment>
<dbReference type="Gene3D" id="1.10.1740.10">
    <property type="match status" value="1"/>
</dbReference>
<protein>
    <submittedName>
        <fullName evidence="7">RNA polymerase sigma-70 factor (ECF subfamily)</fullName>
    </submittedName>
</protein>
<keyword evidence="4" id="KW-0804">Transcription</keyword>
<evidence type="ECO:0000256" key="4">
    <source>
        <dbReference type="ARBA" id="ARBA00023163"/>
    </source>
</evidence>
<dbReference type="Pfam" id="PF08281">
    <property type="entry name" value="Sigma70_r4_2"/>
    <property type="match status" value="1"/>
</dbReference>
<dbReference type="PANTHER" id="PTHR43133">
    <property type="entry name" value="RNA POLYMERASE ECF-TYPE SIGMA FACTO"/>
    <property type="match status" value="1"/>
</dbReference>
<name>A0A7Y9FL08_9SPHN</name>